<evidence type="ECO:0000256" key="3">
    <source>
        <dbReference type="ARBA" id="ARBA00022692"/>
    </source>
</evidence>
<feature type="transmembrane region" description="Helical" evidence="8">
    <location>
        <begin position="504"/>
        <end position="526"/>
    </location>
</feature>
<proteinExistence type="predicted"/>
<dbReference type="GO" id="GO:0003954">
    <property type="term" value="F:NADH dehydrogenase activity"/>
    <property type="evidence" value="ECO:0007669"/>
    <property type="project" value="TreeGrafter"/>
</dbReference>
<comment type="catalytic activity">
    <reaction evidence="7">
        <text>a ubiquinone + NADH + 5 H(+)(in) = a ubiquinol + NAD(+) + 4 H(+)(out)</text>
        <dbReference type="Rhea" id="RHEA:29091"/>
        <dbReference type="Rhea" id="RHEA-COMP:9565"/>
        <dbReference type="Rhea" id="RHEA-COMP:9566"/>
        <dbReference type="ChEBI" id="CHEBI:15378"/>
        <dbReference type="ChEBI" id="CHEBI:16389"/>
        <dbReference type="ChEBI" id="CHEBI:17976"/>
        <dbReference type="ChEBI" id="CHEBI:57540"/>
        <dbReference type="ChEBI" id="CHEBI:57945"/>
        <dbReference type="EC" id="7.1.1.2"/>
    </reaction>
</comment>
<evidence type="ECO:0000256" key="8">
    <source>
        <dbReference type="SAM" id="Phobius"/>
    </source>
</evidence>
<feature type="chain" id="PRO_5021785570" description="NADH:ubiquinone reductase (H(+)-translocating)" evidence="9">
    <location>
        <begin position="24"/>
        <end position="527"/>
    </location>
</feature>
<dbReference type="InterPro" id="IPR003945">
    <property type="entry name" value="NU5C-like"/>
</dbReference>
<dbReference type="Pfam" id="PF00361">
    <property type="entry name" value="Proton_antipo_M"/>
    <property type="match status" value="1"/>
</dbReference>
<dbReference type="GO" id="GO:0016020">
    <property type="term" value="C:membrane"/>
    <property type="evidence" value="ECO:0007669"/>
    <property type="project" value="UniProtKB-SubCell"/>
</dbReference>
<feature type="signal peptide" evidence="9">
    <location>
        <begin position="1"/>
        <end position="23"/>
    </location>
</feature>
<evidence type="ECO:0000259" key="10">
    <source>
        <dbReference type="Pfam" id="PF00361"/>
    </source>
</evidence>
<sequence>MGFFILLFVILVLLLDNIGGVVSLSLGNVCNLIDGFMFHYIDLCSSKLVLMLFSCSILCLSYVFHYMGSSWNLSVQLVLVLIWFSGIMMGLVSSCNFITTLVFWEYLGLVSFILILYYGVWESYRGGVVTLVSSRFGDVGLFIILGYYIGMGGGLSFITLTLMIWLIVVTKSASFPFISWLLEAMRAPTPVSSLVHSSTLVAAGVWFYLNYYEVIGFSAYNLNWGVDLLLVSGLISIIISGISALVCNDLKQIIALSTCNNISWVLVMMVMGSVDLALIQLVIHGLSKCVIFFLVGDYISSSSGSQMVNALMVSIVGSLRDFVYVFLLVLGLSGFPFIGLYLSKHLFLSVFYSISFYNLVMMFMLYMCAVLSMVYCIRLIMLFDGVNVNNVSSIRLFYYISSVVILFSWVLNVYYCYNIVFYDYSILKFSNSLVLLLLLLGLIVGVYFGLNLLIINWFSWLMGLDIIVMIVEWLMVNLTSLWGLFQFRWEISILSVLSELTGLLTFHCYTSIILLSLSIMIILIVII</sequence>
<dbReference type="GO" id="GO:0015990">
    <property type="term" value="P:electron transport coupled proton transport"/>
    <property type="evidence" value="ECO:0007669"/>
    <property type="project" value="TreeGrafter"/>
</dbReference>
<evidence type="ECO:0000256" key="6">
    <source>
        <dbReference type="ARBA" id="ARBA00031027"/>
    </source>
</evidence>
<evidence type="ECO:0000256" key="1">
    <source>
        <dbReference type="ARBA" id="ARBA00004141"/>
    </source>
</evidence>
<protein>
    <recommendedName>
        <fullName evidence="2">NADH:ubiquinone reductase (H(+)-translocating)</fullName>
        <ecNumber evidence="2">7.1.1.2</ecNumber>
    </recommendedName>
    <alternativeName>
        <fullName evidence="6">NADH dehydrogenase subunit 5</fullName>
    </alternativeName>
</protein>
<dbReference type="EMBL" id="MK253571">
    <property type="protein sequence ID" value="QDO72070.1"/>
    <property type="molecule type" value="Genomic_DNA"/>
</dbReference>
<gene>
    <name evidence="11" type="primary">NAD5</name>
</gene>
<keyword evidence="4 8" id="KW-1133">Transmembrane helix</keyword>
<dbReference type="PRINTS" id="PR01434">
    <property type="entry name" value="NADHDHGNASE5"/>
</dbReference>
<comment type="subcellular location">
    <subcellularLocation>
        <location evidence="1">Membrane</location>
        <topology evidence="1">Multi-pass membrane protein</topology>
    </subcellularLocation>
</comment>
<evidence type="ECO:0000256" key="7">
    <source>
        <dbReference type="ARBA" id="ARBA00049551"/>
    </source>
</evidence>
<evidence type="ECO:0000256" key="4">
    <source>
        <dbReference type="ARBA" id="ARBA00022989"/>
    </source>
</evidence>
<dbReference type="AlphaFoldDB" id="A0A516EZY1"/>
<feature type="transmembrane region" description="Helical" evidence="8">
    <location>
        <begin position="103"/>
        <end position="121"/>
    </location>
</feature>
<feature type="transmembrane region" description="Helical" evidence="8">
    <location>
        <begin position="194"/>
        <end position="212"/>
    </location>
</feature>
<dbReference type="GO" id="GO:0042773">
    <property type="term" value="P:ATP synthesis coupled electron transport"/>
    <property type="evidence" value="ECO:0007669"/>
    <property type="project" value="InterPro"/>
</dbReference>
<evidence type="ECO:0000256" key="9">
    <source>
        <dbReference type="SAM" id="SignalP"/>
    </source>
</evidence>
<dbReference type="PANTHER" id="PTHR42829:SF2">
    <property type="entry name" value="NADH-UBIQUINONE OXIDOREDUCTASE CHAIN 5"/>
    <property type="match status" value="1"/>
</dbReference>
<reference evidence="11" key="1">
    <citation type="journal article" date="2019" name="Mol. Biol. Evol.">
        <title>Ancient hybridization and adaptive introgression of an invadolysin gene in schistosome parasites.</title>
        <authorList>
            <person name="Platt R.N."/>
            <person name="McDew-White M."/>
            <person name="Le Clec'h W."/>
            <person name="Chevalier F.D."/>
            <person name="Allan F."/>
            <person name="Emery A.M."/>
            <person name="Garba A."/>
            <person name="Hamidou A.A."/>
            <person name="Ame S.M."/>
            <person name="Webster J.P."/>
            <person name="Rollinson D."/>
            <person name="Webster B.L."/>
            <person name="Anderson T.J.C."/>
        </authorList>
    </citation>
    <scope>NUCLEOTIDE SEQUENCE</scope>
</reference>
<feature type="transmembrane region" description="Helical" evidence="8">
    <location>
        <begin position="466"/>
        <end position="484"/>
    </location>
</feature>
<feature type="transmembrane region" description="Helical" evidence="8">
    <location>
        <begin position="354"/>
        <end position="375"/>
    </location>
</feature>
<feature type="transmembrane region" description="Helical" evidence="8">
    <location>
        <begin position="432"/>
        <end position="454"/>
    </location>
</feature>
<feature type="transmembrane region" description="Helical" evidence="8">
    <location>
        <begin position="224"/>
        <end position="246"/>
    </location>
</feature>
<dbReference type="PANTHER" id="PTHR42829">
    <property type="entry name" value="NADH-UBIQUINONE OXIDOREDUCTASE CHAIN 5"/>
    <property type="match status" value="1"/>
</dbReference>
<feature type="transmembrane region" description="Helical" evidence="8">
    <location>
        <begin position="253"/>
        <end position="271"/>
    </location>
</feature>
<feature type="transmembrane region" description="Helical" evidence="8">
    <location>
        <begin position="71"/>
        <end position="91"/>
    </location>
</feature>
<feature type="transmembrane region" description="Helical" evidence="8">
    <location>
        <begin position="396"/>
        <end position="420"/>
    </location>
</feature>
<feature type="transmembrane region" description="Helical" evidence="8">
    <location>
        <begin position="155"/>
        <end position="182"/>
    </location>
</feature>
<evidence type="ECO:0000313" key="11">
    <source>
        <dbReference type="EMBL" id="QDO72070.1"/>
    </source>
</evidence>
<name>A0A516EZY1_SCHHA</name>
<keyword evidence="3 8" id="KW-0812">Transmembrane</keyword>
<feature type="domain" description="NADH:quinone oxidoreductase/Mrp antiporter transmembrane" evidence="10">
    <location>
        <begin position="96"/>
        <end position="364"/>
    </location>
</feature>
<keyword evidence="9" id="KW-0732">Signal</keyword>
<feature type="transmembrane region" description="Helical" evidence="8">
    <location>
        <begin position="321"/>
        <end position="342"/>
    </location>
</feature>
<accession>A0A516EZY1</accession>
<dbReference type="GO" id="GO:0008137">
    <property type="term" value="F:NADH dehydrogenase (ubiquinone) activity"/>
    <property type="evidence" value="ECO:0007669"/>
    <property type="project" value="UniProtKB-EC"/>
</dbReference>
<evidence type="ECO:0000256" key="5">
    <source>
        <dbReference type="ARBA" id="ARBA00023136"/>
    </source>
</evidence>
<dbReference type="InterPro" id="IPR001750">
    <property type="entry name" value="ND/Mrp_TM"/>
</dbReference>
<geneLocation type="mitochondrion" evidence="11"/>
<evidence type="ECO:0000256" key="2">
    <source>
        <dbReference type="ARBA" id="ARBA00012944"/>
    </source>
</evidence>
<dbReference type="EC" id="7.1.1.2" evidence="2"/>
<keyword evidence="5 8" id="KW-0472">Membrane</keyword>
<feature type="transmembrane region" description="Helical" evidence="8">
    <location>
        <begin position="37"/>
        <end position="64"/>
    </location>
</feature>
<feature type="transmembrane region" description="Helical" evidence="8">
    <location>
        <begin position="277"/>
        <end position="300"/>
    </location>
</feature>
<organism evidence="11">
    <name type="scientific">Schistosoma haematobium</name>
    <name type="common">Blood fluke</name>
    <dbReference type="NCBI Taxonomy" id="6185"/>
    <lineage>
        <taxon>Eukaryota</taxon>
        <taxon>Metazoa</taxon>
        <taxon>Spiralia</taxon>
        <taxon>Lophotrochozoa</taxon>
        <taxon>Platyhelminthes</taxon>
        <taxon>Trematoda</taxon>
        <taxon>Digenea</taxon>
        <taxon>Strigeidida</taxon>
        <taxon>Schistosomatoidea</taxon>
        <taxon>Schistosomatidae</taxon>
        <taxon>Schistosoma</taxon>
    </lineage>
</organism>
<keyword evidence="11" id="KW-0496">Mitochondrion</keyword>